<keyword evidence="2" id="KW-1185">Reference proteome</keyword>
<proteinExistence type="predicted"/>
<reference evidence="1 2" key="1">
    <citation type="journal article" date="2024" name="J Genomics">
        <title>Draft genome sequencing and assembly of Favolaschia claudopus CIRM-BRFM 2984 isolated from oak limbs.</title>
        <authorList>
            <person name="Navarro D."/>
            <person name="Drula E."/>
            <person name="Chaduli D."/>
            <person name="Cazenave R."/>
            <person name="Ahrendt S."/>
            <person name="Wang J."/>
            <person name="Lipzen A."/>
            <person name="Daum C."/>
            <person name="Barry K."/>
            <person name="Grigoriev I.V."/>
            <person name="Favel A."/>
            <person name="Rosso M.N."/>
            <person name="Martin F."/>
        </authorList>
    </citation>
    <scope>NUCLEOTIDE SEQUENCE [LARGE SCALE GENOMIC DNA]</scope>
    <source>
        <strain evidence="1 2">CIRM-BRFM 2984</strain>
    </source>
</reference>
<name>A0AAW0CAN1_9AGAR</name>
<dbReference type="AlphaFoldDB" id="A0AAW0CAN1"/>
<comment type="caution">
    <text evidence="1">The sequence shown here is derived from an EMBL/GenBank/DDBJ whole genome shotgun (WGS) entry which is preliminary data.</text>
</comment>
<sequence>MDSERLQMPAPGLPIPELWDAIISHVRDPYETDPEKDLKAISLVCSSFCAPAQKALFKDVLIHDSCLLETLDNGEERYITKELAVVKAIRFTDLLKESPHLLRYIRYLSIGTDDPECFRIVAAIPWSQLRNLEFLHLSVATLERCSDGVARLLGITSIRTLTIQGRGDAVDFETVFSYCSPSIEKLVLMAVQPMLALGTLPPSACAIRGSPRPIIRELSVGYSPVIMDILGEAFDFTRLETLHLVFNHGPRLASFLSRYCSTVKCLTIMDKDPGWTDFDPIMHLPKLIQIDVSVSELNLDSFINFLTNITTSNRIEQIKILFYVSSDDTKDLCKDMTVDTARRFEDVVLQSGRLPALRVVQMQVHLFPMLHRIHVDIIRELFPRLQEKGILEVI</sequence>
<evidence type="ECO:0008006" key="3">
    <source>
        <dbReference type="Google" id="ProtNLM"/>
    </source>
</evidence>
<gene>
    <name evidence="1" type="ORF">R3P38DRAFT_2911420</name>
</gene>
<organism evidence="1 2">
    <name type="scientific">Favolaschia claudopus</name>
    <dbReference type="NCBI Taxonomy" id="2862362"/>
    <lineage>
        <taxon>Eukaryota</taxon>
        <taxon>Fungi</taxon>
        <taxon>Dikarya</taxon>
        <taxon>Basidiomycota</taxon>
        <taxon>Agaricomycotina</taxon>
        <taxon>Agaricomycetes</taxon>
        <taxon>Agaricomycetidae</taxon>
        <taxon>Agaricales</taxon>
        <taxon>Marasmiineae</taxon>
        <taxon>Mycenaceae</taxon>
        <taxon>Favolaschia</taxon>
    </lineage>
</organism>
<dbReference type="Gene3D" id="3.80.10.10">
    <property type="entry name" value="Ribonuclease Inhibitor"/>
    <property type="match status" value="1"/>
</dbReference>
<protein>
    <recommendedName>
        <fullName evidence="3">F-box domain-containing protein</fullName>
    </recommendedName>
</protein>
<dbReference type="EMBL" id="JAWWNJ010000019">
    <property type="protein sequence ID" value="KAK7036344.1"/>
    <property type="molecule type" value="Genomic_DNA"/>
</dbReference>
<dbReference type="InterPro" id="IPR032675">
    <property type="entry name" value="LRR_dom_sf"/>
</dbReference>
<evidence type="ECO:0000313" key="1">
    <source>
        <dbReference type="EMBL" id="KAK7036344.1"/>
    </source>
</evidence>
<dbReference type="SUPFAM" id="SSF52047">
    <property type="entry name" value="RNI-like"/>
    <property type="match status" value="1"/>
</dbReference>
<accession>A0AAW0CAN1</accession>
<dbReference type="Proteomes" id="UP001362999">
    <property type="component" value="Unassembled WGS sequence"/>
</dbReference>
<evidence type="ECO:0000313" key="2">
    <source>
        <dbReference type="Proteomes" id="UP001362999"/>
    </source>
</evidence>